<dbReference type="InterPro" id="IPR006311">
    <property type="entry name" value="TAT_signal"/>
</dbReference>
<dbReference type="Gene3D" id="3.40.190.10">
    <property type="entry name" value="Periplasmic binding protein-like II"/>
    <property type="match status" value="3"/>
</dbReference>
<dbReference type="OrthoDB" id="2515046at2"/>
<dbReference type="EMBL" id="PYGA01000038">
    <property type="protein sequence ID" value="PSK85038.1"/>
    <property type="molecule type" value="Genomic_DNA"/>
</dbReference>
<sequence length="444" mass="48196">MARLSRRNLLRAGVGAGAVAALAGCGTGARPAGQPPLIPRAGPGETVHLTYWSWLKDLQRVCDVWNAAHPRVQVEAVWSQPGNDGGYQSMFSALAAGGGPDIAQIEMRQIPAFMLVNGLVDLSRYGFDRHADKYDPTLVSQVGFNGGVYGAPQDSGPCAFFHRSDLLDEIGAEPPGTWQEWTDLSAEYRAADRYLECFYVSDTSLFAAIAAQAGAAWFQIDGDRWAVDLTDDATMMVAEHFDRAIERDLVETSLGMFSPGWFAAAADGRIGAITCASWADALIQGTGGTEGLWRVAPMPTWSGTGYGSTQLGGSTAAVLANSAHPQEALDFSVWMTTDPAGIDAMIEHSGIGWTPAPDHIGTRRRQASEFFGGQRYNEEVFVPASRRQNPDWIWSPVVQQVFDNLADNFRRRLTGEITLMEACARTERDTVRMLRDKGLSARSL</sequence>
<dbReference type="InterPro" id="IPR006059">
    <property type="entry name" value="SBP"/>
</dbReference>
<dbReference type="InterPro" id="IPR050490">
    <property type="entry name" value="Bact_solute-bd_prot1"/>
</dbReference>
<evidence type="ECO:0000313" key="7">
    <source>
        <dbReference type="EMBL" id="PSK85038.1"/>
    </source>
</evidence>
<dbReference type="PANTHER" id="PTHR43649:SF33">
    <property type="entry name" value="POLYGALACTURONAN_RHAMNOGALACTURONAN-BINDING PROTEIN YTCQ"/>
    <property type="match status" value="1"/>
</dbReference>
<comment type="caution">
    <text evidence="7">The sequence shown here is derived from an EMBL/GenBank/DDBJ whole genome shotgun (WGS) entry which is preliminary data.</text>
</comment>
<evidence type="ECO:0000256" key="6">
    <source>
        <dbReference type="SAM" id="SignalP"/>
    </source>
</evidence>
<dbReference type="PROSITE" id="PS51257">
    <property type="entry name" value="PROKAR_LIPOPROTEIN"/>
    <property type="match status" value="1"/>
</dbReference>
<keyword evidence="4" id="KW-0564">Palmitate</keyword>
<keyword evidence="8" id="KW-1185">Reference proteome</keyword>
<dbReference type="RefSeq" id="WP_106586892.1">
    <property type="nucleotide sequence ID" value="NZ_PYGA01000038.1"/>
</dbReference>
<organism evidence="7 8">
    <name type="scientific">Murinocardiopsis flavida</name>
    <dbReference type="NCBI Taxonomy" id="645275"/>
    <lineage>
        <taxon>Bacteria</taxon>
        <taxon>Bacillati</taxon>
        <taxon>Actinomycetota</taxon>
        <taxon>Actinomycetes</taxon>
        <taxon>Streptosporangiales</taxon>
        <taxon>Nocardiopsidaceae</taxon>
        <taxon>Murinocardiopsis</taxon>
    </lineage>
</organism>
<keyword evidence="2 6" id="KW-0732">Signal</keyword>
<evidence type="ECO:0000256" key="1">
    <source>
        <dbReference type="ARBA" id="ARBA00022475"/>
    </source>
</evidence>
<keyword evidence="3" id="KW-0472">Membrane</keyword>
<feature type="chain" id="PRO_5015175381" evidence="6">
    <location>
        <begin position="24"/>
        <end position="444"/>
    </location>
</feature>
<dbReference type="PROSITE" id="PS51318">
    <property type="entry name" value="TAT"/>
    <property type="match status" value="1"/>
</dbReference>
<evidence type="ECO:0000256" key="4">
    <source>
        <dbReference type="ARBA" id="ARBA00023139"/>
    </source>
</evidence>
<proteinExistence type="predicted"/>
<evidence type="ECO:0000256" key="3">
    <source>
        <dbReference type="ARBA" id="ARBA00023136"/>
    </source>
</evidence>
<feature type="signal peptide" evidence="6">
    <location>
        <begin position="1"/>
        <end position="23"/>
    </location>
</feature>
<dbReference type="Pfam" id="PF01547">
    <property type="entry name" value="SBP_bac_1"/>
    <property type="match status" value="1"/>
</dbReference>
<dbReference type="Proteomes" id="UP000240542">
    <property type="component" value="Unassembled WGS sequence"/>
</dbReference>
<dbReference type="SUPFAM" id="SSF53850">
    <property type="entry name" value="Periplasmic binding protein-like II"/>
    <property type="match status" value="1"/>
</dbReference>
<evidence type="ECO:0000256" key="5">
    <source>
        <dbReference type="ARBA" id="ARBA00023288"/>
    </source>
</evidence>
<evidence type="ECO:0000256" key="2">
    <source>
        <dbReference type="ARBA" id="ARBA00022729"/>
    </source>
</evidence>
<keyword evidence="5" id="KW-0449">Lipoprotein</keyword>
<name>A0A2P8CJ94_9ACTN</name>
<reference evidence="7 8" key="1">
    <citation type="submission" date="2018-03" db="EMBL/GenBank/DDBJ databases">
        <title>Genomic Encyclopedia of Archaeal and Bacterial Type Strains, Phase II (KMG-II): from individual species to whole genera.</title>
        <authorList>
            <person name="Goeker M."/>
        </authorList>
    </citation>
    <scope>NUCLEOTIDE SEQUENCE [LARGE SCALE GENOMIC DNA]</scope>
    <source>
        <strain evidence="7 8">DSM 45312</strain>
    </source>
</reference>
<protein>
    <submittedName>
        <fullName evidence="7">Carbohydrate ABC transporter substrate-binding protein (CUT1 family)</fullName>
    </submittedName>
</protein>
<accession>A0A2P8CJ94</accession>
<dbReference type="PANTHER" id="PTHR43649">
    <property type="entry name" value="ARABINOSE-BINDING PROTEIN-RELATED"/>
    <property type="match status" value="1"/>
</dbReference>
<evidence type="ECO:0000313" key="8">
    <source>
        <dbReference type="Proteomes" id="UP000240542"/>
    </source>
</evidence>
<keyword evidence="1" id="KW-1003">Cell membrane</keyword>
<gene>
    <name evidence="7" type="ORF">CLV63_13837</name>
</gene>
<dbReference type="AlphaFoldDB" id="A0A2P8CJ94"/>